<organism evidence="8 9">
    <name type="scientific">Niastella populi</name>
    <dbReference type="NCBI Taxonomy" id="550983"/>
    <lineage>
        <taxon>Bacteria</taxon>
        <taxon>Pseudomonadati</taxon>
        <taxon>Bacteroidota</taxon>
        <taxon>Chitinophagia</taxon>
        <taxon>Chitinophagales</taxon>
        <taxon>Chitinophagaceae</taxon>
        <taxon>Niastella</taxon>
    </lineage>
</organism>
<evidence type="ECO:0000256" key="3">
    <source>
        <dbReference type="ARBA" id="ARBA00022729"/>
    </source>
</evidence>
<evidence type="ECO:0000313" key="9">
    <source>
        <dbReference type="Proteomes" id="UP000192276"/>
    </source>
</evidence>
<keyword evidence="4" id="KW-0472">Membrane</keyword>
<feature type="domain" description="RagB/SusD" evidence="6">
    <location>
        <begin position="311"/>
        <end position="604"/>
    </location>
</feature>
<comment type="similarity">
    <text evidence="2">Belongs to the SusD family.</text>
</comment>
<proteinExistence type="inferred from homology"/>
<dbReference type="SUPFAM" id="SSF48452">
    <property type="entry name" value="TPR-like"/>
    <property type="match status" value="1"/>
</dbReference>
<dbReference type="Proteomes" id="UP000192276">
    <property type="component" value="Unassembled WGS sequence"/>
</dbReference>
<gene>
    <name evidence="8" type="ORF">A4R26_23465</name>
</gene>
<comment type="subcellular location">
    <subcellularLocation>
        <location evidence="1">Cell outer membrane</location>
    </subcellularLocation>
</comment>
<dbReference type="AlphaFoldDB" id="A0A1V9FHS6"/>
<reference evidence="9" key="1">
    <citation type="submission" date="2016-04" db="EMBL/GenBank/DDBJ databases">
        <authorList>
            <person name="Chen L."/>
            <person name="Zhuang W."/>
            <person name="Wang G."/>
        </authorList>
    </citation>
    <scope>NUCLEOTIDE SEQUENCE [LARGE SCALE GENOMIC DNA]</scope>
    <source>
        <strain evidence="9">208</strain>
    </source>
</reference>
<dbReference type="GO" id="GO:0009279">
    <property type="term" value="C:cell outer membrane"/>
    <property type="evidence" value="ECO:0007669"/>
    <property type="project" value="UniProtKB-SubCell"/>
</dbReference>
<dbReference type="Gene3D" id="1.25.40.390">
    <property type="match status" value="1"/>
</dbReference>
<comment type="caution">
    <text evidence="8">The sequence shown here is derived from an EMBL/GenBank/DDBJ whole genome shotgun (WGS) entry which is preliminary data.</text>
</comment>
<sequence length="604" mass="67945">MTTLAVICALSACKKGFLDQVPDDRLTTDKIFKTRENTLNYLSGVYSRVPDESYDRFVGDRNCGPWTAASDEAKYTWSFVGSNFFNLGTTVPTQGYFSGPWSRYYQGIRDAAYFMKNVDLCPELTAEQITQYKAEARAIRAIYYYYLIRMFGPVVLTGDEPIPPDASFESIQLPRNTMDDCVEYIVSELDKAAADLKFITRSVYNNANAHEYGRVTKGIALAFKAQTLLLAASPLFNGNTDYATLRNPDGTQLIAQNYDAGKWKRAADAYKAFLTQFVPGVYELYKENDAQGSFSPYLSCRNVMLTNWNSEWIWGRPTAGISVMQYARTPYHSGFANEIKGGGGLGVTQTMVDAYFMANGLPITHPASGYVNAGFSQFKAPGDVADRSTFNQWVNREPRFYVGVTYDGSHWLNTSFSGDVITSTQFSGNSGKKSAGSDFSPTGYIVRKNMSTGRWADDARHMVLMRLAQVYLDYAEALNESEPGNPDILKYLNLIRERAGVPQYGTSTDLAVPANQDAMRQAIRMERRVELAFECVRYFDTRRWKIAEQTDAGAFYGLNIDLDGAGFYTQKQFETRVFNKKHYLFPIPQVELDKDKQLVQNSGW</sequence>
<evidence type="ECO:0000256" key="2">
    <source>
        <dbReference type="ARBA" id="ARBA00006275"/>
    </source>
</evidence>
<evidence type="ECO:0000256" key="4">
    <source>
        <dbReference type="ARBA" id="ARBA00023136"/>
    </source>
</evidence>
<evidence type="ECO:0000259" key="7">
    <source>
        <dbReference type="Pfam" id="PF14322"/>
    </source>
</evidence>
<evidence type="ECO:0000256" key="5">
    <source>
        <dbReference type="ARBA" id="ARBA00023237"/>
    </source>
</evidence>
<keyword evidence="9" id="KW-1185">Reference proteome</keyword>
<name>A0A1V9FHS6_9BACT</name>
<evidence type="ECO:0000259" key="6">
    <source>
        <dbReference type="Pfam" id="PF07980"/>
    </source>
</evidence>
<keyword evidence="5" id="KW-0998">Cell outer membrane</keyword>
<dbReference type="InterPro" id="IPR011990">
    <property type="entry name" value="TPR-like_helical_dom_sf"/>
</dbReference>
<protein>
    <submittedName>
        <fullName evidence="8">Glycan metabolism protein RagB</fullName>
    </submittedName>
</protein>
<keyword evidence="3" id="KW-0732">Signal</keyword>
<dbReference type="STRING" id="550983.A4R26_23465"/>
<dbReference type="InterPro" id="IPR033985">
    <property type="entry name" value="SusD-like_N"/>
</dbReference>
<dbReference type="InterPro" id="IPR012944">
    <property type="entry name" value="SusD_RagB_dom"/>
</dbReference>
<dbReference type="EMBL" id="LWBP01000190">
    <property type="protein sequence ID" value="OQP57915.1"/>
    <property type="molecule type" value="Genomic_DNA"/>
</dbReference>
<evidence type="ECO:0000313" key="8">
    <source>
        <dbReference type="EMBL" id="OQP57915.1"/>
    </source>
</evidence>
<feature type="domain" description="SusD-like N-terminal" evidence="7">
    <location>
        <begin position="17"/>
        <end position="223"/>
    </location>
</feature>
<dbReference type="Pfam" id="PF14322">
    <property type="entry name" value="SusD-like_3"/>
    <property type="match status" value="1"/>
</dbReference>
<accession>A0A1V9FHS6</accession>
<evidence type="ECO:0000256" key="1">
    <source>
        <dbReference type="ARBA" id="ARBA00004442"/>
    </source>
</evidence>
<dbReference type="Pfam" id="PF07980">
    <property type="entry name" value="SusD_RagB"/>
    <property type="match status" value="1"/>
</dbReference>